<keyword evidence="4" id="KW-1185">Reference proteome</keyword>
<dbReference type="OrthoDB" id="69922at2"/>
<keyword evidence="2" id="KW-0472">Membrane</keyword>
<keyword evidence="2" id="KW-1133">Transmembrane helix</keyword>
<keyword evidence="2" id="KW-0812">Transmembrane</keyword>
<accession>A0A2I9DQY3</accession>
<organism evidence="3 4">
    <name type="scientific">Deinococcus aerius</name>
    <dbReference type="NCBI Taxonomy" id="200253"/>
    <lineage>
        <taxon>Bacteria</taxon>
        <taxon>Thermotogati</taxon>
        <taxon>Deinococcota</taxon>
        <taxon>Deinococci</taxon>
        <taxon>Deinococcales</taxon>
        <taxon>Deinococcaceae</taxon>
        <taxon>Deinococcus</taxon>
    </lineage>
</organism>
<dbReference type="AlphaFoldDB" id="A0A2I9DQY3"/>
<proteinExistence type="predicted"/>
<protein>
    <submittedName>
        <fullName evidence="3">Uncharacterized protein</fullName>
    </submittedName>
</protein>
<name>A0A2I9DQY3_9DEIO</name>
<feature type="transmembrane region" description="Helical" evidence="2">
    <location>
        <begin position="53"/>
        <end position="72"/>
    </location>
</feature>
<sequence length="124" mass="13982">MRFWRWLVTPDPTPGFTRPKLLRLLVRVLLFTVLATVLSAVGRAFGLGPYLDTWWGTLIFVLLLYIPLFRFLTVDTFVPARGGPGRTSGARTNKKGLTSAERRRERNRFAGVRKGPPRGGAGRR</sequence>
<feature type="transmembrane region" description="Helical" evidence="2">
    <location>
        <begin position="21"/>
        <end position="41"/>
    </location>
</feature>
<gene>
    <name evidence="3" type="ORF">DAERI_160109</name>
</gene>
<evidence type="ECO:0000256" key="1">
    <source>
        <dbReference type="SAM" id="MobiDB-lite"/>
    </source>
</evidence>
<comment type="caution">
    <text evidence="3">The sequence shown here is derived from an EMBL/GenBank/DDBJ whole genome shotgun (WGS) entry which is preliminary data.</text>
</comment>
<evidence type="ECO:0000313" key="3">
    <source>
        <dbReference type="EMBL" id="GBF07731.1"/>
    </source>
</evidence>
<evidence type="ECO:0000313" key="4">
    <source>
        <dbReference type="Proteomes" id="UP000236569"/>
    </source>
</evidence>
<evidence type="ECO:0000256" key="2">
    <source>
        <dbReference type="SAM" id="Phobius"/>
    </source>
</evidence>
<dbReference type="RefSeq" id="WP_103131026.1">
    <property type="nucleotide sequence ID" value="NZ_BFAG01000016.1"/>
</dbReference>
<reference evidence="4" key="1">
    <citation type="submission" date="2018-01" db="EMBL/GenBank/DDBJ databases">
        <title>Draft Genome Sequence of the Radioresistant Bacterium Deinococcus aerius TR0125, Isolated from the Higher Atmosphere above Japan.</title>
        <authorList>
            <person name="Satoh K."/>
            <person name="Arai H."/>
            <person name="Sanzen T."/>
            <person name="Kawaguchi Y."/>
            <person name="Hayashi H."/>
            <person name="Yokobori S."/>
            <person name="Yamagishi A."/>
            <person name="Oono Y."/>
            <person name="Narumi I."/>
        </authorList>
    </citation>
    <scope>NUCLEOTIDE SEQUENCE [LARGE SCALE GENOMIC DNA]</scope>
    <source>
        <strain evidence="4">TR0125</strain>
    </source>
</reference>
<feature type="region of interest" description="Disordered" evidence="1">
    <location>
        <begin position="78"/>
        <end position="124"/>
    </location>
</feature>
<dbReference type="EMBL" id="BFAG01000016">
    <property type="protein sequence ID" value="GBF07731.1"/>
    <property type="molecule type" value="Genomic_DNA"/>
</dbReference>
<dbReference type="Proteomes" id="UP000236569">
    <property type="component" value="Unassembled WGS sequence"/>
</dbReference>